<comment type="pathway">
    <text evidence="1">Amino-sugar metabolism; 1,6-anhydro-N-acetylmuramate degradation.</text>
</comment>
<accession>A0A1E2VCG8</accession>
<keyword evidence="1" id="KW-0547">Nucleotide-binding</keyword>
<keyword evidence="3" id="KW-1185">Reference proteome</keyword>
<keyword evidence="1 2" id="KW-0418">Kinase</keyword>
<dbReference type="Pfam" id="PF03702">
    <property type="entry name" value="AnmK"/>
    <property type="match status" value="1"/>
</dbReference>
<dbReference type="AlphaFoldDB" id="A0A1E2VCG8"/>
<dbReference type="Proteomes" id="UP000094291">
    <property type="component" value="Unassembled WGS sequence"/>
</dbReference>
<dbReference type="HAMAP" id="MF_01270">
    <property type="entry name" value="AnhMurNAc_kinase"/>
    <property type="match status" value="1"/>
</dbReference>
<comment type="similarity">
    <text evidence="1">Belongs to the anhydro-N-acetylmuramic acid kinase family.</text>
</comment>
<evidence type="ECO:0000313" key="2">
    <source>
        <dbReference type="EMBL" id="ODC04671.1"/>
    </source>
</evidence>
<keyword evidence="1" id="KW-0808">Transferase</keyword>
<dbReference type="InterPro" id="IPR043129">
    <property type="entry name" value="ATPase_NBD"/>
</dbReference>
<evidence type="ECO:0000313" key="3">
    <source>
        <dbReference type="Proteomes" id="UP000094291"/>
    </source>
</evidence>
<dbReference type="GO" id="GO:0016773">
    <property type="term" value="F:phosphotransferase activity, alcohol group as acceptor"/>
    <property type="evidence" value="ECO:0007669"/>
    <property type="project" value="UniProtKB-UniRule"/>
</dbReference>
<dbReference type="UniPathway" id="UPA00343"/>
<organism evidence="2 3">
    <name type="scientific">Terasakiispira papahanaumokuakeensis</name>
    <dbReference type="NCBI Taxonomy" id="197479"/>
    <lineage>
        <taxon>Bacteria</taxon>
        <taxon>Pseudomonadati</taxon>
        <taxon>Pseudomonadota</taxon>
        <taxon>Gammaproteobacteria</taxon>
        <taxon>Oceanospirillales</taxon>
        <taxon>Terasakiispira</taxon>
    </lineage>
</organism>
<comment type="catalytic activity">
    <reaction evidence="1">
        <text>1,6-anhydro-N-acetyl-beta-muramate + ATP + H2O = N-acetyl-D-muramate 6-phosphate + ADP + H(+)</text>
        <dbReference type="Rhea" id="RHEA:24952"/>
        <dbReference type="ChEBI" id="CHEBI:15377"/>
        <dbReference type="ChEBI" id="CHEBI:15378"/>
        <dbReference type="ChEBI" id="CHEBI:30616"/>
        <dbReference type="ChEBI" id="CHEBI:58690"/>
        <dbReference type="ChEBI" id="CHEBI:58722"/>
        <dbReference type="ChEBI" id="CHEBI:456216"/>
        <dbReference type="EC" id="2.7.1.170"/>
    </reaction>
</comment>
<gene>
    <name evidence="1" type="primary">anmK</name>
    <name evidence="2" type="ORF">BFW38_15190</name>
</gene>
<dbReference type="GO" id="GO:0097175">
    <property type="term" value="P:1,6-anhydro-N-acetyl-beta-muramic acid catabolic process"/>
    <property type="evidence" value="ECO:0007669"/>
    <property type="project" value="UniProtKB-UniRule"/>
</dbReference>
<dbReference type="EC" id="2.7.1.170" evidence="1"/>
<dbReference type="GO" id="GO:0016301">
    <property type="term" value="F:kinase activity"/>
    <property type="evidence" value="ECO:0007669"/>
    <property type="project" value="UniProtKB-KW"/>
</dbReference>
<dbReference type="SUPFAM" id="SSF53067">
    <property type="entry name" value="Actin-like ATPase domain"/>
    <property type="match status" value="1"/>
</dbReference>
<dbReference type="NCBIfam" id="NF007139">
    <property type="entry name" value="PRK09585.1-3"/>
    <property type="match status" value="1"/>
</dbReference>
<reference evidence="2 3" key="1">
    <citation type="submission" date="2016-08" db="EMBL/GenBank/DDBJ databases">
        <authorList>
            <person name="Seilhamer J.J."/>
        </authorList>
    </citation>
    <scope>NUCLEOTIDE SEQUENCE [LARGE SCALE GENOMIC DNA]</scope>
    <source>
        <strain evidence="2 3">PH27A</strain>
    </source>
</reference>
<dbReference type="Gene3D" id="3.30.420.40">
    <property type="match status" value="2"/>
</dbReference>
<dbReference type="GO" id="GO:0009254">
    <property type="term" value="P:peptidoglycan turnover"/>
    <property type="evidence" value="ECO:0007669"/>
    <property type="project" value="UniProtKB-UniRule"/>
</dbReference>
<dbReference type="CDD" id="cd24050">
    <property type="entry name" value="ASKHA_NBD_ANMK"/>
    <property type="match status" value="1"/>
</dbReference>
<dbReference type="UniPathway" id="UPA00544"/>
<proteinExistence type="inferred from homology"/>
<comment type="function">
    <text evidence="1">Catalyzes the specific phosphorylation of 1,6-anhydro-N-acetylmuramic acid (anhMurNAc) with the simultaneous cleavage of the 1,6-anhydro ring, generating MurNAc-6-P. Is required for the utilization of anhMurNAc either imported from the medium or derived from its own cell wall murein, and thus plays a role in cell wall recycling.</text>
</comment>
<dbReference type="PANTHER" id="PTHR30605:SF0">
    <property type="entry name" value="ANHYDRO-N-ACETYLMURAMIC ACID KINASE"/>
    <property type="match status" value="1"/>
</dbReference>
<evidence type="ECO:0000256" key="1">
    <source>
        <dbReference type="HAMAP-Rule" id="MF_01270"/>
    </source>
</evidence>
<protein>
    <recommendedName>
        <fullName evidence="1">Anhydro-N-acetylmuramic acid kinase</fullName>
        <ecNumber evidence="1">2.7.1.170</ecNumber>
    </recommendedName>
    <alternativeName>
        <fullName evidence="1">AnhMurNAc kinase</fullName>
    </alternativeName>
</protein>
<feature type="binding site" evidence="1">
    <location>
        <begin position="3"/>
        <end position="10"/>
    </location>
    <ligand>
        <name>ATP</name>
        <dbReference type="ChEBI" id="CHEBI:30616"/>
    </ligand>
</feature>
<dbReference type="STRING" id="197479.BFW38_15190"/>
<keyword evidence="1" id="KW-0119">Carbohydrate metabolism</keyword>
<dbReference type="GO" id="GO:0006040">
    <property type="term" value="P:amino sugar metabolic process"/>
    <property type="evidence" value="ECO:0007669"/>
    <property type="project" value="InterPro"/>
</dbReference>
<sequence length="361" mass="39096">MSGTSLDGIDIVATVFEPDDTGHTVASLSQPFAPELRQALMQLASGHHSDLIQIGQTEQQLTSAYAALTQQLLERLPAQYQPVALGCHGQTIEHQPDLAIPFTWQLLDPSRLAELTGVDVIADFRRRDIAAGGQGAPLVPAFHAQHFTREEHPVAVINLGGIANVSWLPAGGRTPVLGFDTGPANMLMDAWTQRHLGQPIDWDGAWAQQGQVIPELLTRCLADEYFAREAPKSTGREYFNLEWLEQKGLNSGYKPQDVQATLLALTATSITLTLDQLDPSNSSQVILCGGGAENIALRQTLEAQLAPRQVNRSSDTGLPTQLVEATAFAWLAWRHLNRAPGNCPEVTGAKGPRILGGWYPA</sequence>
<comment type="caution">
    <text evidence="2">The sequence shown here is derived from an EMBL/GenBank/DDBJ whole genome shotgun (WGS) entry which is preliminary data.</text>
</comment>
<dbReference type="GO" id="GO:0005524">
    <property type="term" value="F:ATP binding"/>
    <property type="evidence" value="ECO:0007669"/>
    <property type="project" value="UniProtKB-UniRule"/>
</dbReference>
<dbReference type="EMBL" id="MDTQ01000001">
    <property type="protein sequence ID" value="ODC04671.1"/>
    <property type="molecule type" value="Genomic_DNA"/>
</dbReference>
<dbReference type="PANTHER" id="PTHR30605">
    <property type="entry name" value="ANHYDRO-N-ACETYLMURAMIC ACID KINASE"/>
    <property type="match status" value="1"/>
</dbReference>
<keyword evidence="1" id="KW-0067">ATP-binding</keyword>
<dbReference type="InterPro" id="IPR005338">
    <property type="entry name" value="Anhydro_N_Ac-Mur_kinase"/>
</dbReference>
<comment type="pathway">
    <text evidence="1">Cell wall biogenesis; peptidoglycan recycling.</text>
</comment>
<name>A0A1E2VCG8_9GAMM</name>